<sequence>MDFLELAKKRYSARKYDGKKVEDDKLEKILEAARVAPSGSNKQPVKLLVLKDEEELEKVSKAARIYGAPLIIVACGDHNIAGVIPFNNKSVVDIDTSIATDHMMMEATSLGLDSVWICSFDPEIIRHEFNLPDNIEPINVLAIGYAVGEPASPNRHDKTRKSLDDLIL</sequence>
<dbReference type="OrthoDB" id="9812105at2"/>
<dbReference type="SUPFAM" id="SSF55469">
    <property type="entry name" value="FMN-dependent nitroreductase-like"/>
    <property type="match status" value="1"/>
</dbReference>
<evidence type="ECO:0000256" key="4">
    <source>
        <dbReference type="ARBA" id="ARBA00022643"/>
    </source>
</evidence>
<keyword evidence="3" id="KW-0285">Flavoprotein</keyword>
<evidence type="ECO:0000256" key="1">
    <source>
        <dbReference type="ARBA" id="ARBA00001917"/>
    </source>
</evidence>
<dbReference type="Proteomes" id="UP000031866">
    <property type="component" value="Chromosome"/>
</dbReference>
<feature type="domain" description="Nitroreductase" evidence="6">
    <location>
        <begin position="8"/>
        <end position="63"/>
    </location>
</feature>
<name>A0A0B5QGQ2_CLOBE</name>
<protein>
    <submittedName>
        <fullName evidence="7">Nitroreductase</fullName>
    </submittedName>
</protein>
<dbReference type="Pfam" id="PF00881">
    <property type="entry name" value="Nitroreductase"/>
    <property type="match status" value="1"/>
</dbReference>
<organism evidence="7 8">
    <name type="scientific">Clostridium beijerinckii</name>
    <name type="common">Clostridium MP</name>
    <dbReference type="NCBI Taxonomy" id="1520"/>
    <lineage>
        <taxon>Bacteria</taxon>
        <taxon>Bacillati</taxon>
        <taxon>Bacillota</taxon>
        <taxon>Clostridia</taxon>
        <taxon>Eubacteriales</taxon>
        <taxon>Clostridiaceae</taxon>
        <taxon>Clostridium</taxon>
    </lineage>
</organism>
<evidence type="ECO:0000313" key="7">
    <source>
        <dbReference type="EMBL" id="AJH00121.1"/>
    </source>
</evidence>
<evidence type="ECO:0000313" key="8">
    <source>
        <dbReference type="Proteomes" id="UP000031866"/>
    </source>
</evidence>
<dbReference type="RefSeq" id="WP_041897707.1">
    <property type="nucleotide sequence ID" value="NZ_CP010086.2"/>
</dbReference>
<evidence type="ECO:0000259" key="6">
    <source>
        <dbReference type="Pfam" id="PF00881"/>
    </source>
</evidence>
<proteinExistence type="inferred from homology"/>
<dbReference type="InterPro" id="IPR029479">
    <property type="entry name" value="Nitroreductase"/>
</dbReference>
<keyword evidence="4" id="KW-0288">FMN</keyword>
<dbReference type="Gene3D" id="3.40.109.10">
    <property type="entry name" value="NADH Oxidase"/>
    <property type="match status" value="1"/>
</dbReference>
<accession>A0A0B5QGQ2</accession>
<dbReference type="CDD" id="cd20609">
    <property type="entry name" value="nitroreductase"/>
    <property type="match status" value="1"/>
</dbReference>
<comment type="similarity">
    <text evidence="2">Belongs to the nitroreductase family.</text>
</comment>
<keyword evidence="5" id="KW-0560">Oxidoreductase</keyword>
<dbReference type="AlphaFoldDB" id="A0A0B5QGQ2"/>
<dbReference type="PANTHER" id="PTHR43673:SF2">
    <property type="entry name" value="NITROREDUCTASE"/>
    <property type="match status" value="1"/>
</dbReference>
<evidence type="ECO:0000256" key="3">
    <source>
        <dbReference type="ARBA" id="ARBA00022630"/>
    </source>
</evidence>
<gene>
    <name evidence="7" type="ORF">LF65_03564</name>
</gene>
<comment type="cofactor">
    <cofactor evidence="1">
        <name>FMN</name>
        <dbReference type="ChEBI" id="CHEBI:58210"/>
    </cofactor>
</comment>
<evidence type="ECO:0000256" key="2">
    <source>
        <dbReference type="ARBA" id="ARBA00007118"/>
    </source>
</evidence>
<evidence type="ECO:0000256" key="5">
    <source>
        <dbReference type="ARBA" id="ARBA00023002"/>
    </source>
</evidence>
<dbReference type="STRING" id="1520.LF65_03564"/>
<dbReference type="InterPro" id="IPR000415">
    <property type="entry name" value="Nitroreductase-like"/>
</dbReference>
<dbReference type="PANTHER" id="PTHR43673">
    <property type="entry name" value="NAD(P)H NITROREDUCTASE YDGI-RELATED"/>
    <property type="match status" value="1"/>
</dbReference>
<dbReference type="EMBL" id="CP010086">
    <property type="protein sequence ID" value="AJH00121.1"/>
    <property type="molecule type" value="Genomic_DNA"/>
</dbReference>
<reference evidence="8" key="1">
    <citation type="submission" date="2014-12" db="EMBL/GenBank/DDBJ databases">
        <title>Genome sequence of Clostridium beijerinckii strain 59B.</title>
        <authorList>
            <person name="Little G.T."/>
            <person name="Minton N.P."/>
        </authorList>
    </citation>
    <scope>NUCLEOTIDE SEQUENCE [LARGE SCALE GENOMIC DNA]</scope>
    <source>
        <strain evidence="8">59B</strain>
    </source>
</reference>
<dbReference type="KEGG" id="cbei:LF65_03564"/>
<dbReference type="GO" id="GO:0016491">
    <property type="term" value="F:oxidoreductase activity"/>
    <property type="evidence" value="ECO:0007669"/>
    <property type="project" value="UniProtKB-KW"/>
</dbReference>